<evidence type="ECO:0000259" key="16">
    <source>
        <dbReference type="Pfam" id="PF00520"/>
    </source>
</evidence>
<evidence type="ECO:0000256" key="8">
    <source>
        <dbReference type="ARBA" id="ARBA00023054"/>
    </source>
</evidence>
<keyword evidence="7 15" id="KW-1133">Transmembrane helix</keyword>
<keyword evidence="9" id="KW-0406">Ion transport</keyword>
<feature type="region of interest" description="Disordered" evidence="14">
    <location>
        <begin position="1"/>
        <end position="26"/>
    </location>
</feature>
<feature type="coiled-coil region" evidence="13">
    <location>
        <begin position="170"/>
        <end position="201"/>
    </location>
</feature>
<dbReference type="PANTHER" id="PTHR46480:SF1">
    <property type="entry name" value="VOLTAGE-GATED HYDROGEN CHANNEL 1"/>
    <property type="match status" value="1"/>
</dbReference>
<evidence type="ECO:0000256" key="12">
    <source>
        <dbReference type="ARBA" id="ARBA00031989"/>
    </source>
</evidence>
<feature type="domain" description="Ion transport" evidence="16">
    <location>
        <begin position="56"/>
        <end position="171"/>
    </location>
</feature>
<evidence type="ECO:0000256" key="9">
    <source>
        <dbReference type="ARBA" id="ARBA00023065"/>
    </source>
</evidence>
<evidence type="ECO:0000313" key="17">
    <source>
        <dbReference type="EMBL" id="RAH54503.1"/>
    </source>
</evidence>
<evidence type="ECO:0000313" key="18">
    <source>
        <dbReference type="Proteomes" id="UP000249526"/>
    </source>
</evidence>
<dbReference type="GO" id="GO:0034702">
    <property type="term" value="C:monoatomic ion channel complex"/>
    <property type="evidence" value="ECO:0007669"/>
    <property type="project" value="UniProtKB-KW"/>
</dbReference>
<reference evidence="17 18" key="1">
    <citation type="submission" date="2018-02" db="EMBL/GenBank/DDBJ databases">
        <title>The genomes of Aspergillus section Nigri reveals drivers in fungal speciation.</title>
        <authorList>
            <consortium name="DOE Joint Genome Institute"/>
            <person name="Vesth T.C."/>
            <person name="Nybo J."/>
            <person name="Theobald S."/>
            <person name="Brandl J."/>
            <person name="Frisvad J.C."/>
            <person name="Nielsen K.F."/>
            <person name="Lyhne E.K."/>
            <person name="Kogle M.E."/>
            <person name="Kuo A."/>
            <person name="Riley R."/>
            <person name="Clum A."/>
            <person name="Nolan M."/>
            <person name="Lipzen A."/>
            <person name="Salamov A."/>
            <person name="Henrissat B."/>
            <person name="Wiebenga A."/>
            <person name="De vries R.P."/>
            <person name="Grigoriev I.V."/>
            <person name="Mortensen U.H."/>
            <person name="Andersen M.R."/>
            <person name="Baker S.E."/>
        </authorList>
    </citation>
    <scope>NUCLEOTIDE SEQUENCE [LARGE SCALE GENOMIC DNA]</scope>
    <source>
        <strain evidence="17 18">CBS 112811</strain>
    </source>
</reference>
<keyword evidence="10 15" id="KW-0472">Membrane</keyword>
<evidence type="ECO:0000256" key="1">
    <source>
        <dbReference type="ARBA" id="ARBA00004651"/>
    </source>
</evidence>
<comment type="subcellular location">
    <subcellularLocation>
        <location evidence="1">Cell membrane</location>
        <topology evidence="1">Multi-pass membrane protein</topology>
    </subcellularLocation>
</comment>
<evidence type="ECO:0000256" key="4">
    <source>
        <dbReference type="ARBA" id="ARBA00022475"/>
    </source>
</evidence>
<evidence type="ECO:0000256" key="5">
    <source>
        <dbReference type="ARBA" id="ARBA00022692"/>
    </source>
</evidence>
<feature type="transmembrane region" description="Helical" evidence="15">
    <location>
        <begin position="129"/>
        <end position="151"/>
    </location>
</feature>
<evidence type="ECO:0000256" key="6">
    <source>
        <dbReference type="ARBA" id="ARBA00022882"/>
    </source>
</evidence>
<evidence type="ECO:0000256" key="15">
    <source>
        <dbReference type="SAM" id="Phobius"/>
    </source>
</evidence>
<protein>
    <recommendedName>
        <fullName evidence="2">Voltage-gated hydrogen channel 1</fullName>
    </recommendedName>
    <alternativeName>
        <fullName evidence="12">Hydrogen voltage-gated channel 1</fullName>
    </alternativeName>
</protein>
<keyword evidence="4" id="KW-1003">Cell membrane</keyword>
<keyword evidence="5 15" id="KW-0812">Transmembrane</keyword>
<dbReference type="RefSeq" id="XP_025512425.1">
    <property type="nucleotide sequence ID" value="XM_025657255.1"/>
</dbReference>
<dbReference type="InterPro" id="IPR027359">
    <property type="entry name" value="Volt_channel_dom_sf"/>
</dbReference>
<keyword evidence="8 13" id="KW-0175">Coiled coil</keyword>
<evidence type="ECO:0000256" key="14">
    <source>
        <dbReference type="SAM" id="MobiDB-lite"/>
    </source>
</evidence>
<feature type="transmembrane region" description="Helical" evidence="15">
    <location>
        <begin position="97"/>
        <end position="117"/>
    </location>
</feature>
<keyword evidence="3" id="KW-0813">Transport</keyword>
<feature type="transmembrane region" description="Helical" evidence="15">
    <location>
        <begin position="55"/>
        <end position="77"/>
    </location>
</feature>
<dbReference type="AlphaFoldDB" id="A0A8G1VLA4"/>
<dbReference type="Proteomes" id="UP000249526">
    <property type="component" value="Unassembled WGS sequence"/>
</dbReference>
<keyword evidence="18" id="KW-1185">Reference proteome</keyword>
<name>A0A8G1VLA4_9EURO</name>
<dbReference type="PANTHER" id="PTHR46480">
    <property type="entry name" value="F20B24.22"/>
    <property type="match status" value="1"/>
</dbReference>
<dbReference type="GeneID" id="37160657"/>
<evidence type="ECO:0000256" key="2">
    <source>
        <dbReference type="ARBA" id="ARBA00015897"/>
    </source>
</evidence>
<sequence>MRSPSDPLLASEAQPLPPGQIYLPDDDENTQSTEPLIARCRRSARNYLSSRFGHYLVLFLVSVDVACVFADFLIEIHVCELEKYKHVPSGWEDAQEALSITGLVFSCLFMLELVVAVGSFGMSYFSSKFHIFDSAVIIVAFAIDVAMRGLVEELGSLVVVLRLWRVFKIIEELESASADSLEEYEREIDRLKEENYLLHRRVEYGGDGMN</sequence>
<dbReference type="GO" id="GO:0030171">
    <property type="term" value="F:voltage-gated proton channel activity"/>
    <property type="evidence" value="ECO:0007669"/>
    <property type="project" value="InterPro"/>
</dbReference>
<accession>A0A8G1VLA4</accession>
<dbReference type="EMBL" id="KZ825072">
    <property type="protein sequence ID" value="RAH54503.1"/>
    <property type="molecule type" value="Genomic_DNA"/>
</dbReference>
<keyword evidence="11" id="KW-0407">Ion channel</keyword>
<evidence type="ECO:0000256" key="3">
    <source>
        <dbReference type="ARBA" id="ARBA00022448"/>
    </source>
</evidence>
<evidence type="ECO:0000256" key="13">
    <source>
        <dbReference type="SAM" id="Coils"/>
    </source>
</evidence>
<dbReference type="InterPro" id="IPR005821">
    <property type="entry name" value="Ion_trans_dom"/>
</dbReference>
<keyword evidence="6" id="KW-0851">Voltage-gated channel</keyword>
<dbReference type="Gene3D" id="1.20.120.350">
    <property type="entry name" value="Voltage-gated potassium channels. Chain C"/>
    <property type="match status" value="1"/>
</dbReference>
<gene>
    <name evidence="17" type="ORF">BO85DRAFT_403936</name>
</gene>
<evidence type="ECO:0000256" key="10">
    <source>
        <dbReference type="ARBA" id="ARBA00023136"/>
    </source>
</evidence>
<evidence type="ECO:0000256" key="11">
    <source>
        <dbReference type="ARBA" id="ARBA00023303"/>
    </source>
</evidence>
<dbReference type="GO" id="GO:0005886">
    <property type="term" value="C:plasma membrane"/>
    <property type="evidence" value="ECO:0007669"/>
    <property type="project" value="UniProtKB-SubCell"/>
</dbReference>
<dbReference type="InterPro" id="IPR031846">
    <property type="entry name" value="Hvcn1"/>
</dbReference>
<evidence type="ECO:0000256" key="7">
    <source>
        <dbReference type="ARBA" id="ARBA00022989"/>
    </source>
</evidence>
<dbReference type="Pfam" id="PF00520">
    <property type="entry name" value="Ion_trans"/>
    <property type="match status" value="1"/>
</dbReference>
<proteinExistence type="predicted"/>
<organism evidence="17 18">
    <name type="scientific">Aspergillus piperis CBS 112811</name>
    <dbReference type="NCBI Taxonomy" id="1448313"/>
    <lineage>
        <taxon>Eukaryota</taxon>
        <taxon>Fungi</taxon>
        <taxon>Dikarya</taxon>
        <taxon>Ascomycota</taxon>
        <taxon>Pezizomycotina</taxon>
        <taxon>Eurotiomycetes</taxon>
        <taxon>Eurotiomycetidae</taxon>
        <taxon>Eurotiales</taxon>
        <taxon>Aspergillaceae</taxon>
        <taxon>Aspergillus</taxon>
        <taxon>Aspergillus subgen. Circumdati</taxon>
    </lineage>
</organism>